<dbReference type="PANTHER" id="PTHR48207:SF4">
    <property type="entry name" value="BLL6097 PROTEIN"/>
    <property type="match status" value="1"/>
</dbReference>
<dbReference type="Gene3D" id="3.40.50.10540">
    <property type="entry name" value="Crotonobetainyl-coa:carnitine coa-transferase, domain 1"/>
    <property type="match status" value="1"/>
</dbReference>
<dbReference type="EMBL" id="FPAW01000042">
    <property type="protein sequence ID" value="SFU18332.1"/>
    <property type="molecule type" value="Genomic_DNA"/>
</dbReference>
<protein>
    <submittedName>
        <fullName evidence="3">Crotonobetainyl-CoA:carnitine CoA-transferase CaiB</fullName>
    </submittedName>
</protein>
<feature type="region of interest" description="Disordered" evidence="2">
    <location>
        <begin position="387"/>
        <end position="411"/>
    </location>
</feature>
<accession>A0A1I7E319</accession>
<organism evidence="3 4">
    <name type="scientific">Sedimentitalea nanhaiensis</name>
    <dbReference type="NCBI Taxonomy" id="999627"/>
    <lineage>
        <taxon>Bacteria</taxon>
        <taxon>Pseudomonadati</taxon>
        <taxon>Pseudomonadota</taxon>
        <taxon>Alphaproteobacteria</taxon>
        <taxon>Rhodobacterales</taxon>
        <taxon>Paracoccaceae</taxon>
        <taxon>Sedimentitalea</taxon>
    </lineage>
</organism>
<dbReference type="OrthoDB" id="7208981at2"/>
<dbReference type="InterPro" id="IPR003673">
    <property type="entry name" value="CoA-Trfase_fam_III"/>
</dbReference>
<sequence length="411" mass="44779">MNVLPQSERPLDGLVVVDFSQFLSGPLCGLKLADLGARVIKVERPGVGDLCRSLYLSDTDIDGTNSLFHAINRNKESVTADLRDADDRAVLVELIKSADVFIQNFRPGVIERQGFGYDDVQKINPLIIYGSISGYGEEGPWKDLPGQDLLAQARSGLLWLTGNADHAPMPMGLAVADMLAGNALTQGILAALVGRGIHGRGALIQTSLLEAMIDFQFEVLSTHLNDGQRLPQRSGINGAHAYLGAPYGVYETKDGFMALAMTPSLKVLADLLEISDLEPYFDDPKLMMTKRDEIKSILAAQLVARTTAEWLSVLQPADIWCSEVLDWVSLRETEAYKRLDLEQTILRNGSVPLETLRAPIRYNGATLKSERAAPGLGANRDAIFSELIASQKPDHENESPISTPGAEEART</sequence>
<dbReference type="InterPro" id="IPR050483">
    <property type="entry name" value="CoA-transferase_III_domain"/>
</dbReference>
<evidence type="ECO:0000256" key="2">
    <source>
        <dbReference type="SAM" id="MobiDB-lite"/>
    </source>
</evidence>
<dbReference type="eggNOG" id="COG1804">
    <property type="taxonomic scope" value="Bacteria"/>
</dbReference>
<keyword evidence="1 3" id="KW-0808">Transferase</keyword>
<evidence type="ECO:0000256" key="1">
    <source>
        <dbReference type="ARBA" id="ARBA00022679"/>
    </source>
</evidence>
<keyword evidence="4" id="KW-1185">Reference proteome</keyword>
<dbReference type="Pfam" id="PF02515">
    <property type="entry name" value="CoA_transf_3"/>
    <property type="match status" value="1"/>
</dbReference>
<dbReference type="Proteomes" id="UP000182466">
    <property type="component" value="Unassembled WGS sequence"/>
</dbReference>
<evidence type="ECO:0000313" key="4">
    <source>
        <dbReference type="Proteomes" id="UP000182466"/>
    </source>
</evidence>
<name>A0A1I7E319_9RHOB</name>
<gene>
    <name evidence="3" type="ORF">SAMN05216236_14234</name>
</gene>
<proteinExistence type="predicted"/>
<reference evidence="3 4" key="1">
    <citation type="submission" date="2016-10" db="EMBL/GenBank/DDBJ databases">
        <authorList>
            <person name="de Groot N.N."/>
        </authorList>
    </citation>
    <scope>NUCLEOTIDE SEQUENCE [LARGE SCALE GENOMIC DNA]</scope>
    <source>
        <strain evidence="3 4">CGMCC 1.10959</strain>
    </source>
</reference>
<dbReference type="PANTHER" id="PTHR48207">
    <property type="entry name" value="SUCCINATE--HYDROXYMETHYLGLUTARATE COA-TRANSFERASE"/>
    <property type="match status" value="1"/>
</dbReference>
<dbReference type="SUPFAM" id="SSF89796">
    <property type="entry name" value="CoA-transferase family III (CaiB/BaiF)"/>
    <property type="match status" value="1"/>
</dbReference>
<dbReference type="InterPro" id="IPR023606">
    <property type="entry name" value="CoA-Trfase_III_dom_1_sf"/>
</dbReference>
<dbReference type="AlphaFoldDB" id="A0A1I7E319"/>
<dbReference type="InterPro" id="IPR044855">
    <property type="entry name" value="CoA-Trfase_III_dom3_sf"/>
</dbReference>
<dbReference type="STRING" id="999627.SAMN05216236_14234"/>
<dbReference type="Gene3D" id="3.30.1540.10">
    <property type="entry name" value="formyl-coa transferase, domain 3"/>
    <property type="match status" value="1"/>
</dbReference>
<evidence type="ECO:0000313" key="3">
    <source>
        <dbReference type="EMBL" id="SFU18332.1"/>
    </source>
</evidence>
<dbReference type="RefSeq" id="WP_074920759.1">
    <property type="nucleotide sequence ID" value="NZ_FPAW01000042.1"/>
</dbReference>
<dbReference type="GO" id="GO:0008410">
    <property type="term" value="F:CoA-transferase activity"/>
    <property type="evidence" value="ECO:0007669"/>
    <property type="project" value="TreeGrafter"/>
</dbReference>